<evidence type="ECO:0000313" key="2">
    <source>
        <dbReference type="Proteomes" id="UP001596547"/>
    </source>
</evidence>
<dbReference type="SUPFAM" id="SSF51905">
    <property type="entry name" value="FAD/NAD(P)-binding domain"/>
    <property type="match status" value="1"/>
</dbReference>
<gene>
    <name evidence="1" type="ORF">ACFQPE_15475</name>
</gene>
<dbReference type="PANTHER" id="PTHR10668:SF103">
    <property type="entry name" value="PYRIDINE NUCLEOTIDE-DISULFIDE OXIDOREDUCTASE DOMAIN-CONTAINING PROTEIN 2"/>
    <property type="match status" value="1"/>
</dbReference>
<proteinExistence type="predicted"/>
<dbReference type="Proteomes" id="UP001596547">
    <property type="component" value="Unassembled WGS sequence"/>
</dbReference>
<keyword evidence="2" id="KW-1185">Reference proteome</keyword>
<dbReference type="PANTHER" id="PTHR10668">
    <property type="entry name" value="PHYTOENE DEHYDROGENASE"/>
    <property type="match status" value="1"/>
</dbReference>
<organism evidence="1 2">
    <name type="scientific">Halomarina halobia</name>
    <dbReference type="NCBI Taxonomy" id="3033386"/>
    <lineage>
        <taxon>Archaea</taxon>
        <taxon>Methanobacteriati</taxon>
        <taxon>Methanobacteriota</taxon>
        <taxon>Stenosarchaea group</taxon>
        <taxon>Halobacteria</taxon>
        <taxon>Halobacteriales</taxon>
        <taxon>Natronomonadaceae</taxon>
        <taxon>Halomarina</taxon>
    </lineage>
</organism>
<evidence type="ECO:0000313" key="1">
    <source>
        <dbReference type="EMBL" id="MFC7318183.1"/>
    </source>
</evidence>
<comment type="caution">
    <text evidence="1">The sequence shown here is derived from an EMBL/GenBank/DDBJ whole genome shotgun (WGS) entry which is preliminary data.</text>
</comment>
<reference evidence="1 2" key="1">
    <citation type="journal article" date="2019" name="Int. J. Syst. Evol. Microbiol.">
        <title>The Global Catalogue of Microorganisms (GCM) 10K type strain sequencing project: providing services to taxonomists for standard genome sequencing and annotation.</title>
        <authorList>
            <consortium name="The Broad Institute Genomics Platform"/>
            <consortium name="The Broad Institute Genome Sequencing Center for Infectious Disease"/>
            <person name="Wu L."/>
            <person name="Ma J."/>
        </authorList>
    </citation>
    <scope>NUCLEOTIDE SEQUENCE [LARGE SCALE GENOMIC DNA]</scope>
    <source>
        <strain evidence="1 2">PSR21</strain>
    </source>
</reference>
<dbReference type="RefSeq" id="WP_379794459.1">
    <property type="nucleotide sequence ID" value="NZ_JBHTBF010000003.1"/>
</dbReference>
<dbReference type="EMBL" id="JBHTBF010000003">
    <property type="protein sequence ID" value="MFC7318183.1"/>
    <property type="molecule type" value="Genomic_DNA"/>
</dbReference>
<dbReference type="Pfam" id="PF13450">
    <property type="entry name" value="NAD_binding_8"/>
    <property type="match status" value="1"/>
</dbReference>
<accession>A0ABD6ACD4</accession>
<protein>
    <submittedName>
        <fullName evidence="1">FAD-dependent oxidoreductase</fullName>
    </submittedName>
</protein>
<dbReference type="InterPro" id="IPR036188">
    <property type="entry name" value="FAD/NAD-bd_sf"/>
</dbReference>
<dbReference type="Gene3D" id="3.50.50.60">
    <property type="entry name" value="FAD/NAD(P)-binding domain"/>
    <property type="match status" value="1"/>
</dbReference>
<name>A0ABD6ACD4_9EURY</name>
<sequence>MRRRRRSGHHRFIHATQSNWKMSETYDDIIVGGGHNGLVAALYLADEGRDVCVLERNEALGGATRSEELTLESQTHSVSSA</sequence>
<dbReference type="AlphaFoldDB" id="A0ABD6ACD4"/>